<feature type="transmembrane region" description="Helical" evidence="1">
    <location>
        <begin position="12"/>
        <end position="35"/>
    </location>
</feature>
<dbReference type="Proteomes" id="UP001283361">
    <property type="component" value="Unassembled WGS sequence"/>
</dbReference>
<gene>
    <name evidence="2" type="ORF">RRG08_048742</name>
</gene>
<protein>
    <submittedName>
        <fullName evidence="2">Uncharacterized protein</fullName>
    </submittedName>
</protein>
<keyword evidence="1" id="KW-0812">Transmembrane</keyword>
<keyword evidence="1" id="KW-1133">Transmembrane helix</keyword>
<dbReference type="EMBL" id="JAWDGP010005048">
    <property type="protein sequence ID" value="KAK3759999.1"/>
    <property type="molecule type" value="Genomic_DNA"/>
</dbReference>
<sequence>MSTKDLQVVKSVVLVCSTFIMSQLPFVMLSATRIINPDNSSHQPRSMSTKDLQVVKSVVLVCSTFIMSQLPFVMLSATRLINPEYVH</sequence>
<keyword evidence="3" id="KW-1185">Reference proteome</keyword>
<keyword evidence="1" id="KW-0472">Membrane</keyword>
<evidence type="ECO:0000256" key="1">
    <source>
        <dbReference type="SAM" id="Phobius"/>
    </source>
</evidence>
<organism evidence="2 3">
    <name type="scientific">Elysia crispata</name>
    <name type="common">lettuce slug</name>
    <dbReference type="NCBI Taxonomy" id="231223"/>
    <lineage>
        <taxon>Eukaryota</taxon>
        <taxon>Metazoa</taxon>
        <taxon>Spiralia</taxon>
        <taxon>Lophotrochozoa</taxon>
        <taxon>Mollusca</taxon>
        <taxon>Gastropoda</taxon>
        <taxon>Heterobranchia</taxon>
        <taxon>Euthyneura</taxon>
        <taxon>Panpulmonata</taxon>
        <taxon>Sacoglossa</taxon>
        <taxon>Placobranchoidea</taxon>
        <taxon>Plakobranchidae</taxon>
        <taxon>Elysia</taxon>
    </lineage>
</organism>
<reference evidence="2" key="1">
    <citation type="journal article" date="2023" name="G3 (Bethesda)">
        <title>A reference genome for the long-term kleptoplast-retaining sea slug Elysia crispata morphotype clarki.</title>
        <authorList>
            <person name="Eastman K.E."/>
            <person name="Pendleton A.L."/>
            <person name="Shaikh M.A."/>
            <person name="Suttiyut T."/>
            <person name="Ogas R."/>
            <person name="Tomko P."/>
            <person name="Gavelis G."/>
            <person name="Widhalm J.R."/>
            <person name="Wisecaver J.H."/>
        </authorList>
    </citation>
    <scope>NUCLEOTIDE SEQUENCE</scope>
    <source>
        <strain evidence="2">ECLA1</strain>
    </source>
</reference>
<evidence type="ECO:0000313" key="3">
    <source>
        <dbReference type="Proteomes" id="UP001283361"/>
    </source>
</evidence>
<comment type="caution">
    <text evidence="2">The sequence shown here is derived from an EMBL/GenBank/DDBJ whole genome shotgun (WGS) entry which is preliminary data.</text>
</comment>
<dbReference type="AlphaFoldDB" id="A0AAE0YZE1"/>
<proteinExistence type="predicted"/>
<accession>A0AAE0YZE1</accession>
<name>A0AAE0YZE1_9GAST</name>
<evidence type="ECO:0000313" key="2">
    <source>
        <dbReference type="EMBL" id="KAK3759999.1"/>
    </source>
</evidence>
<feature type="transmembrane region" description="Helical" evidence="1">
    <location>
        <begin position="55"/>
        <end position="75"/>
    </location>
</feature>